<reference evidence="2" key="1">
    <citation type="submission" date="2025-08" db="UniProtKB">
        <authorList>
            <consortium name="Ensembl"/>
        </authorList>
    </citation>
    <scope>IDENTIFICATION</scope>
</reference>
<evidence type="ECO:0000313" key="3">
    <source>
        <dbReference type="Proteomes" id="UP000694423"/>
    </source>
</evidence>
<dbReference type="AlphaFoldDB" id="A0A8C4JYF2"/>
<name>A0A8C4JYF2_DRONO</name>
<reference evidence="2" key="2">
    <citation type="submission" date="2025-09" db="UniProtKB">
        <authorList>
            <consortium name="Ensembl"/>
        </authorList>
    </citation>
    <scope>IDENTIFICATION</scope>
</reference>
<organism evidence="2 3">
    <name type="scientific">Dromaius novaehollandiae</name>
    <name type="common">Emu</name>
    <dbReference type="NCBI Taxonomy" id="8790"/>
    <lineage>
        <taxon>Eukaryota</taxon>
        <taxon>Metazoa</taxon>
        <taxon>Chordata</taxon>
        <taxon>Craniata</taxon>
        <taxon>Vertebrata</taxon>
        <taxon>Euteleostomi</taxon>
        <taxon>Archelosauria</taxon>
        <taxon>Archosauria</taxon>
        <taxon>Dinosauria</taxon>
        <taxon>Saurischia</taxon>
        <taxon>Theropoda</taxon>
        <taxon>Coelurosauria</taxon>
        <taxon>Aves</taxon>
        <taxon>Palaeognathae</taxon>
        <taxon>Casuariiformes</taxon>
        <taxon>Dromaiidae</taxon>
        <taxon>Dromaius</taxon>
    </lineage>
</organism>
<sequence length="124" mass="13321">LRQQTRSLEERPPACGGGSAEGPAVNVGRAAEQRHRVPRAREHTGTPGPSPELLLPHPSGPLSRRGRRERDVCVTRTTVTSRHQLEPEGLKPGERGATGADLQSEIAQAAAALVSERLQEKAEK</sequence>
<protein>
    <submittedName>
        <fullName evidence="2">Uncharacterized protein</fullName>
    </submittedName>
</protein>
<dbReference type="Ensembl" id="ENSDNVT00000016042.1">
    <property type="protein sequence ID" value="ENSDNVP00000013326.1"/>
    <property type="gene ID" value="ENSDNVG00000009418.1"/>
</dbReference>
<evidence type="ECO:0000313" key="2">
    <source>
        <dbReference type="Ensembl" id="ENSDNVP00000013326.1"/>
    </source>
</evidence>
<accession>A0A8C4JYF2</accession>
<feature type="compositionally biased region" description="Basic and acidic residues" evidence="1">
    <location>
        <begin position="31"/>
        <end position="44"/>
    </location>
</feature>
<proteinExistence type="predicted"/>
<feature type="region of interest" description="Disordered" evidence="1">
    <location>
        <begin position="1"/>
        <end position="70"/>
    </location>
</feature>
<keyword evidence="3" id="KW-1185">Reference proteome</keyword>
<dbReference type="Proteomes" id="UP000694423">
    <property type="component" value="Unplaced"/>
</dbReference>
<evidence type="ECO:0000256" key="1">
    <source>
        <dbReference type="SAM" id="MobiDB-lite"/>
    </source>
</evidence>